<dbReference type="PANTHER" id="PTHR23517">
    <property type="entry name" value="RESISTANCE PROTEIN MDTM, PUTATIVE-RELATED-RELATED"/>
    <property type="match status" value="1"/>
</dbReference>
<protein>
    <submittedName>
        <fullName evidence="9">Major facilitator superfamily permease</fullName>
    </submittedName>
</protein>
<proteinExistence type="predicted"/>
<feature type="transmembrane region" description="Helical" evidence="7">
    <location>
        <begin position="371"/>
        <end position="390"/>
    </location>
</feature>
<feature type="transmembrane region" description="Helical" evidence="7">
    <location>
        <begin position="307"/>
        <end position="328"/>
    </location>
</feature>
<feature type="transmembrane region" description="Helical" evidence="7">
    <location>
        <begin position="25"/>
        <end position="48"/>
    </location>
</feature>
<dbReference type="InterPro" id="IPR011701">
    <property type="entry name" value="MFS"/>
</dbReference>
<reference evidence="9" key="1">
    <citation type="journal article" date="2014" name="ISME J.">
        <title>Genetic and functional properties of uncultivated MCG archaea assessed by metagenome and gene expression analyses.</title>
        <authorList>
            <person name="Meng J."/>
            <person name="Xu J."/>
            <person name="Qin D."/>
            <person name="He Y."/>
            <person name="Xiao X."/>
            <person name="Wang F."/>
        </authorList>
    </citation>
    <scope>NUCLEOTIDE SEQUENCE</scope>
</reference>
<feature type="transmembrane region" description="Helical" evidence="7">
    <location>
        <begin position="340"/>
        <end position="359"/>
    </location>
</feature>
<name>W8SHW9_9ARCH</name>
<evidence type="ECO:0000256" key="3">
    <source>
        <dbReference type="ARBA" id="ARBA00022475"/>
    </source>
</evidence>
<dbReference type="InterPro" id="IPR020846">
    <property type="entry name" value="MFS_dom"/>
</dbReference>
<accession>W8SHW9</accession>
<evidence type="ECO:0000256" key="4">
    <source>
        <dbReference type="ARBA" id="ARBA00022692"/>
    </source>
</evidence>
<dbReference type="Pfam" id="PF07690">
    <property type="entry name" value="MFS_1"/>
    <property type="match status" value="1"/>
</dbReference>
<feature type="transmembrane region" description="Helical" evidence="7">
    <location>
        <begin position="250"/>
        <end position="271"/>
    </location>
</feature>
<dbReference type="Gene3D" id="1.20.1250.20">
    <property type="entry name" value="MFS general substrate transporter like domains"/>
    <property type="match status" value="2"/>
</dbReference>
<comment type="subcellular location">
    <subcellularLocation>
        <location evidence="1">Cell membrane</location>
        <topology evidence="1">Multi-pass membrane protein</topology>
    </subcellularLocation>
</comment>
<dbReference type="SUPFAM" id="SSF103473">
    <property type="entry name" value="MFS general substrate transporter"/>
    <property type="match status" value="1"/>
</dbReference>
<dbReference type="EMBL" id="KF439061">
    <property type="protein sequence ID" value="AHM02051.1"/>
    <property type="molecule type" value="Genomic_DNA"/>
</dbReference>
<sequence length="399" mass="43673">MSRFKHRDILPFEFLSGALNRDLKLLFVSTFTGAFGDGLYFFILPLYIRELGAKPVEVGTFFSVMLMAAAFTPLLGGVLADRYDRKKIMIAGWLVWMPVPILFSLAKNWVQLLPTAVLYGVWIGQPAFSAYIASSAKKEKATLTFTVLSASWSLGYIFSPALGASLSDAIGIRWVFYLSFILYGACTSILFLISSQNVVTQTSQLSSTATSFGRKKLLVWSVFFAVIMFFVLLVRPIIPQILKDEFHLTDSLVGILGSITFLGSGVLGIYLGRIGDKWKKAGAISVCMVLCSVSAIILVLFNNFFALSLASLLMGASYTTWSLIGAVMSRIAPEPSRARWISVPLSASMFAAFLAPYLGGLLYESSPYNPFLVFIVATGLLSVLALTKLFNEETAENQG</sequence>
<evidence type="ECO:0000259" key="8">
    <source>
        <dbReference type="PROSITE" id="PS50850"/>
    </source>
</evidence>
<keyword evidence="2" id="KW-0813">Transport</keyword>
<dbReference type="GO" id="GO:0005886">
    <property type="term" value="C:plasma membrane"/>
    <property type="evidence" value="ECO:0007669"/>
    <property type="project" value="UniProtKB-SubCell"/>
</dbReference>
<dbReference type="PROSITE" id="PS50850">
    <property type="entry name" value="MFS"/>
    <property type="match status" value="1"/>
</dbReference>
<dbReference type="InterPro" id="IPR036259">
    <property type="entry name" value="MFS_trans_sf"/>
</dbReference>
<feature type="transmembrane region" description="Helical" evidence="7">
    <location>
        <begin position="217"/>
        <end position="238"/>
    </location>
</feature>
<keyword evidence="3" id="KW-1003">Cell membrane</keyword>
<feature type="transmembrane region" description="Helical" evidence="7">
    <location>
        <begin position="174"/>
        <end position="196"/>
    </location>
</feature>
<evidence type="ECO:0000256" key="2">
    <source>
        <dbReference type="ARBA" id="ARBA00022448"/>
    </source>
</evidence>
<evidence type="ECO:0000313" key="9">
    <source>
        <dbReference type="EMBL" id="AHM02051.1"/>
    </source>
</evidence>
<dbReference type="InterPro" id="IPR050171">
    <property type="entry name" value="MFS_Transporters"/>
</dbReference>
<keyword evidence="6 7" id="KW-0472">Membrane</keyword>
<feature type="transmembrane region" description="Helical" evidence="7">
    <location>
        <begin position="283"/>
        <end position="301"/>
    </location>
</feature>
<organism evidence="9">
    <name type="scientific">uncultured miscellaneous Crenarchaeota group</name>
    <dbReference type="NCBI Taxonomy" id="1368239"/>
    <lineage>
        <taxon>Archaea</taxon>
        <taxon>Candidatus Bathyarchaeota</taxon>
        <taxon>environmental samples</taxon>
    </lineage>
</organism>
<evidence type="ECO:0000256" key="7">
    <source>
        <dbReference type="SAM" id="Phobius"/>
    </source>
</evidence>
<dbReference type="PANTHER" id="PTHR23517:SF3">
    <property type="entry name" value="INTEGRAL MEMBRANE TRANSPORT PROTEIN"/>
    <property type="match status" value="1"/>
</dbReference>
<dbReference type="GO" id="GO:0022857">
    <property type="term" value="F:transmembrane transporter activity"/>
    <property type="evidence" value="ECO:0007669"/>
    <property type="project" value="InterPro"/>
</dbReference>
<dbReference type="AlphaFoldDB" id="W8SHW9"/>
<feature type="domain" description="Major facilitator superfamily (MFS) profile" evidence="8">
    <location>
        <begin position="22"/>
        <end position="396"/>
    </location>
</feature>
<keyword evidence="5 7" id="KW-1133">Transmembrane helix</keyword>
<evidence type="ECO:0000256" key="6">
    <source>
        <dbReference type="ARBA" id="ARBA00023136"/>
    </source>
</evidence>
<dbReference type="CDD" id="cd17325">
    <property type="entry name" value="MFS_MdtG_SLC18_like"/>
    <property type="match status" value="1"/>
</dbReference>
<keyword evidence="4 7" id="KW-0812">Transmembrane</keyword>
<evidence type="ECO:0000256" key="5">
    <source>
        <dbReference type="ARBA" id="ARBA00022989"/>
    </source>
</evidence>
<evidence type="ECO:0000256" key="1">
    <source>
        <dbReference type="ARBA" id="ARBA00004651"/>
    </source>
</evidence>
<feature type="transmembrane region" description="Helical" evidence="7">
    <location>
        <begin position="116"/>
        <end position="134"/>
    </location>
</feature>
<feature type="transmembrane region" description="Helical" evidence="7">
    <location>
        <begin position="91"/>
        <end position="110"/>
    </location>
</feature>
<feature type="transmembrane region" description="Helical" evidence="7">
    <location>
        <begin position="141"/>
        <end position="162"/>
    </location>
</feature>
<feature type="transmembrane region" description="Helical" evidence="7">
    <location>
        <begin position="60"/>
        <end position="79"/>
    </location>
</feature>